<organism evidence="1 2">
    <name type="scientific">Bauhinia variegata</name>
    <name type="common">Purple orchid tree</name>
    <name type="synonym">Phanera variegata</name>
    <dbReference type="NCBI Taxonomy" id="167791"/>
    <lineage>
        <taxon>Eukaryota</taxon>
        <taxon>Viridiplantae</taxon>
        <taxon>Streptophyta</taxon>
        <taxon>Embryophyta</taxon>
        <taxon>Tracheophyta</taxon>
        <taxon>Spermatophyta</taxon>
        <taxon>Magnoliopsida</taxon>
        <taxon>eudicotyledons</taxon>
        <taxon>Gunneridae</taxon>
        <taxon>Pentapetalae</taxon>
        <taxon>rosids</taxon>
        <taxon>fabids</taxon>
        <taxon>Fabales</taxon>
        <taxon>Fabaceae</taxon>
        <taxon>Cercidoideae</taxon>
        <taxon>Cercideae</taxon>
        <taxon>Bauhiniinae</taxon>
        <taxon>Bauhinia</taxon>
    </lineage>
</organism>
<dbReference type="EMBL" id="CM039426">
    <property type="protein sequence ID" value="KAI4356452.1"/>
    <property type="molecule type" value="Genomic_DNA"/>
</dbReference>
<gene>
    <name evidence="1" type="ORF">L6164_000474</name>
</gene>
<evidence type="ECO:0000313" key="1">
    <source>
        <dbReference type="EMBL" id="KAI4356452.1"/>
    </source>
</evidence>
<accession>A0ACB9Q6K8</accession>
<dbReference type="Proteomes" id="UP000828941">
    <property type="component" value="Chromosome 1"/>
</dbReference>
<comment type="caution">
    <text evidence="1">The sequence shown here is derived from an EMBL/GenBank/DDBJ whole genome shotgun (WGS) entry which is preliminary data.</text>
</comment>
<keyword evidence="2" id="KW-1185">Reference proteome</keyword>
<name>A0ACB9Q6K8_BAUVA</name>
<protein>
    <submittedName>
        <fullName evidence="1">Uncharacterized protein</fullName>
    </submittedName>
</protein>
<sequence>MHRIQKLRGPFQHFRSHNNELLQSFALVNNLSTTAGKVIPCKAAVAWEAGKPLVIEDVEVSPPQEKEVRIKIKYSSLCHTDLVYWESKGLPPIFPRILGHEAAGIVESVGKDVSDFKPGDHVLPVFTGQCGECPHCNSEESNMCDLLRINPTREVMISDGKSRFSINGKPVSHFLGTSTFSQYTVVHSGCLAKIDPQAPLDKVCVLSCGITTGLGATLNVAKPNKGSSVAIFGLGAVGLAAAEGARIAGASRIIGIDLNPSKFEQAKIFGVNEFVNPKEHNKPIHEVLTELTNGGVDRSIECTGNINSMISAFEAVHDGWGVTVIVGVPRADAVFKTNPFLFLNERTIKGTVFGNYKPKRDLPTLVNMYMKNELKLEKFITHRVPFSEINRAFDHMIKGQSLRTIIDMEG</sequence>
<evidence type="ECO:0000313" key="2">
    <source>
        <dbReference type="Proteomes" id="UP000828941"/>
    </source>
</evidence>
<proteinExistence type="predicted"/>
<reference evidence="1 2" key="1">
    <citation type="journal article" date="2022" name="DNA Res.">
        <title>Chromosomal-level genome assembly of the orchid tree Bauhinia variegata (Leguminosae; Cercidoideae) supports the allotetraploid origin hypothesis of Bauhinia.</title>
        <authorList>
            <person name="Zhong Y."/>
            <person name="Chen Y."/>
            <person name="Zheng D."/>
            <person name="Pang J."/>
            <person name="Liu Y."/>
            <person name="Luo S."/>
            <person name="Meng S."/>
            <person name="Qian L."/>
            <person name="Wei D."/>
            <person name="Dai S."/>
            <person name="Zhou R."/>
        </authorList>
    </citation>
    <scope>NUCLEOTIDE SEQUENCE [LARGE SCALE GENOMIC DNA]</scope>
    <source>
        <strain evidence="1">BV-YZ2020</strain>
    </source>
</reference>